<sequence length="178" mass="20738">MDVQMWFEHKFWLQILGDHSRFIYHALSTTQTKEVQLARQFIEEYDRLLYTARKEENADLSQVNRQAHELTINLRLYKLELLDKLLLGQINISLTPTFLNHMLNELEEYLRILQAVVGGNPVPRYPSLHHDLLWLPDAAGHAASIGMDLDIVEKRLIKKACNLKRIFSNDARTLSSTN</sequence>
<evidence type="ECO:0000313" key="2">
    <source>
        <dbReference type="EMBL" id="SFF20986.1"/>
    </source>
</evidence>
<accession>A0A1I2GWJ0</accession>
<dbReference type="Proteomes" id="UP000183410">
    <property type="component" value="Unassembled WGS sequence"/>
</dbReference>
<dbReference type="RefSeq" id="WP_342351757.1">
    <property type="nucleotide sequence ID" value="NZ_FONN01000018.1"/>
</dbReference>
<protein>
    <recommendedName>
        <fullName evidence="4">DUF2935 domain-containing protein</fullName>
    </recommendedName>
</protein>
<evidence type="ECO:0000313" key="3">
    <source>
        <dbReference type="Proteomes" id="UP000183410"/>
    </source>
</evidence>
<dbReference type="EMBL" id="FONN01000018">
    <property type="protein sequence ID" value="SFF20986.1"/>
    <property type="molecule type" value="Genomic_DNA"/>
</dbReference>
<proteinExistence type="predicted"/>
<dbReference type="SUPFAM" id="SSF158430">
    <property type="entry name" value="Bacillus cereus metalloprotein-like"/>
    <property type="match status" value="2"/>
</dbReference>
<dbReference type="Pfam" id="PF11155">
    <property type="entry name" value="DUF2935"/>
    <property type="match status" value="2"/>
</dbReference>
<evidence type="ECO:0000256" key="1">
    <source>
        <dbReference type="SAM" id="Coils"/>
    </source>
</evidence>
<dbReference type="InterPro" id="IPR021328">
    <property type="entry name" value="CotB-like"/>
</dbReference>
<dbReference type="AlphaFoldDB" id="A0A1I2GWJ0"/>
<name>A0A1I2GWJ0_9BACL</name>
<feature type="coiled-coil region" evidence="1">
    <location>
        <begin position="53"/>
        <end position="80"/>
    </location>
</feature>
<dbReference type="Gene3D" id="1.20.1260.120">
    <property type="entry name" value="Protein of unknown function DUF2935"/>
    <property type="match status" value="1"/>
</dbReference>
<organism evidence="2 3">
    <name type="scientific">Paenibacillus algorifonticola</name>
    <dbReference type="NCBI Taxonomy" id="684063"/>
    <lineage>
        <taxon>Bacteria</taxon>
        <taxon>Bacillati</taxon>
        <taxon>Bacillota</taxon>
        <taxon>Bacilli</taxon>
        <taxon>Bacillales</taxon>
        <taxon>Paenibacillaceae</taxon>
        <taxon>Paenibacillus</taxon>
    </lineage>
</organism>
<evidence type="ECO:0008006" key="4">
    <source>
        <dbReference type="Google" id="ProtNLM"/>
    </source>
</evidence>
<keyword evidence="3" id="KW-1185">Reference proteome</keyword>
<keyword evidence="1" id="KW-0175">Coiled coil</keyword>
<gene>
    <name evidence="2" type="ORF">SAMN04487969_11847</name>
</gene>
<reference evidence="3" key="1">
    <citation type="submission" date="2016-10" db="EMBL/GenBank/DDBJ databases">
        <authorList>
            <person name="Varghese N."/>
            <person name="Submissions S."/>
        </authorList>
    </citation>
    <scope>NUCLEOTIDE SEQUENCE [LARGE SCALE GENOMIC DNA]</scope>
    <source>
        <strain evidence="3">CGMCC 1.10223</strain>
    </source>
</reference>